<dbReference type="OrthoDB" id="3229610at2759"/>
<gene>
    <name evidence="8" type="ORF">D9757_010599</name>
</gene>
<dbReference type="Proteomes" id="UP000518752">
    <property type="component" value="Unassembled WGS sequence"/>
</dbReference>
<dbReference type="InterPro" id="IPR049326">
    <property type="entry name" value="Rhodopsin_dom_fungi"/>
</dbReference>
<evidence type="ECO:0000256" key="4">
    <source>
        <dbReference type="ARBA" id="ARBA00023136"/>
    </source>
</evidence>
<feature type="transmembrane region" description="Helical" evidence="6">
    <location>
        <begin position="46"/>
        <end position="65"/>
    </location>
</feature>
<accession>A0A8H5GVM1</accession>
<feature type="transmembrane region" description="Helical" evidence="6">
    <location>
        <begin position="85"/>
        <end position="110"/>
    </location>
</feature>
<evidence type="ECO:0000256" key="2">
    <source>
        <dbReference type="ARBA" id="ARBA00022692"/>
    </source>
</evidence>
<evidence type="ECO:0000256" key="6">
    <source>
        <dbReference type="SAM" id="Phobius"/>
    </source>
</evidence>
<dbReference type="InterPro" id="IPR052337">
    <property type="entry name" value="SAT4-like"/>
</dbReference>
<organism evidence="8 9">
    <name type="scientific">Collybiopsis confluens</name>
    <dbReference type="NCBI Taxonomy" id="2823264"/>
    <lineage>
        <taxon>Eukaryota</taxon>
        <taxon>Fungi</taxon>
        <taxon>Dikarya</taxon>
        <taxon>Basidiomycota</taxon>
        <taxon>Agaricomycotina</taxon>
        <taxon>Agaricomycetes</taxon>
        <taxon>Agaricomycetidae</taxon>
        <taxon>Agaricales</taxon>
        <taxon>Marasmiineae</taxon>
        <taxon>Omphalotaceae</taxon>
        <taxon>Collybiopsis</taxon>
    </lineage>
</organism>
<keyword evidence="4 6" id="KW-0472">Membrane</keyword>
<comment type="caution">
    <text evidence="8">The sequence shown here is derived from an EMBL/GenBank/DDBJ whole genome shotgun (WGS) entry which is preliminary data.</text>
</comment>
<keyword evidence="9" id="KW-1185">Reference proteome</keyword>
<dbReference type="EMBL" id="JAACJN010000114">
    <property type="protein sequence ID" value="KAF5371908.1"/>
    <property type="molecule type" value="Genomic_DNA"/>
</dbReference>
<keyword evidence="2 6" id="KW-0812">Transmembrane</keyword>
<evidence type="ECO:0000313" key="8">
    <source>
        <dbReference type="EMBL" id="KAF5371908.1"/>
    </source>
</evidence>
<evidence type="ECO:0000256" key="1">
    <source>
        <dbReference type="ARBA" id="ARBA00004141"/>
    </source>
</evidence>
<evidence type="ECO:0000259" key="7">
    <source>
        <dbReference type="Pfam" id="PF20684"/>
    </source>
</evidence>
<feature type="transmembrane region" description="Helical" evidence="6">
    <location>
        <begin position="161"/>
        <end position="187"/>
    </location>
</feature>
<evidence type="ECO:0000313" key="9">
    <source>
        <dbReference type="Proteomes" id="UP000518752"/>
    </source>
</evidence>
<proteinExistence type="inferred from homology"/>
<feature type="domain" description="Rhodopsin" evidence="7">
    <location>
        <begin position="30"/>
        <end position="243"/>
    </location>
</feature>
<feature type="transmembrane region" description="Helical" evidence="6">
    <location>
        <begin position="199"/>
        <end position="220"/>
    </location>
</feature>
<evidence type="ECO:0000256" key="3">
    <source>
        <dbReference type="ARBA" id="ARBA00022989"/>
    </source>
</evidence>
<dbReference type="AlphaFoldDB" id="A0A8H5GVM1"/>
<dbReference type="PANTHER" id="PTHR33048:SF47">
    <property type="entry name" value="INTEGRAL MEMBRANE PROTEIN-RELATED"/>
    <property type="match status" value="1"/>
</dbReference>
<protein>
    <recommendedName>
        <fullName evidence="7">Rhodopsin domain-containing protein</fullName>
    </recommendedName>
</protein>
<comment type="subcellular location">
    <subcellularLocation>
        <location evidence="1">Membrane</location>
        <topology evidence="1">Multi-pass membrane protein</topology>
    </subcellularLocation>
</comment>
<keyword evidence="3 6" id="KW-1133">Transmembrane helix</keyword>
<feature type="transmembrane region" description="Helical" evidence="6">
    <location>
        <begin position="122"/>
        <end position="141"/>
    </location>
</feature>
<feature type="transmembrane region" description="Helical" evidence="6">
    <location>
        <begin position="15"/>
        <end position="34"/>
    </location>
</feature>
<evidence type="ECO:0000256" key="5">
    <source>
        <dbReference type="ARBA" id="ARBA00038359"/>
    </source>
</evidence>
<feature type="transmembrane region" description="Helical" evidence="6">
    <location>
        <begin position="240"/>
        <end position="257"/>
    </location>
</feature>
<sequence>MSLSSVEVSTEANRVFSIILLILAGLTTVARIYIRYQNRRLWWDDCWAVLTFSMLALMVAAYFFTDIKLLPTSAKTRKLQIAQSWIFVLGYSFGSWCGRMSLLLSIIRLIPPIFTLRRVSEHAFIFFCVMCISLAISKVYICASDLGWYSWPHPLCNMGNKAAIAIAELATAVVGDLTLVFIPIRLLSFIGLPTKKRRMLILLFSANMITSIISIFHAVFLSASAWSLLTIVNTAEPGSALIMANATVLAPYIYRIIRREGDFDSKPYTYYRSVQEDGSIRMRRVSDLTRSNIRFNSAVPPVSLLGTSENAEESLANLSGTSSGENGKDAGIKFQASFATLSTLDPSPASLENTKNTRAKI</sequence>
<dbReference type="Pfam" id="PF20684">
    <property type="entry name" value="Fung_rhodopsin"/>
    <property type="match status" value="1"/>
</dbReference>
<dbReference type="PANTHER" id="PTHR33048">
    <property type="entry name" value="PTH11-LIKE INTEGRAL MEMBRANE PROTEIN (AFU_ORTHOLOGUE AFUA_5G11245)"/>
    <property type="match status" value="1"/>
</dbReference>
<reference evidence="8 9" key="1">
    <citation type="journal article" date="2020" name="ISME J.">
        <title>Uncovering the hidden diversity of litter-decomposition mechanisms in mushroom-forming fungi.</title>
        <authorList>
            <person name="Floudas D."/>
            <person name="Bentzer J."/>
            <person name="Ahren D."/>
            <person name="Johansson T."/>
            <person name="Persson P."/>
            <person name="Tunlid A."/>
        </authorList>
    </citation>
    <scope>NUCLEOTIDE SEQUENCE [LARGE SCALE GENOMIC DNA]</scope>
    <source>
        <strain evidence="8 9">CBS 406.79</strain>
    </source>
</reference>
<dbReference type="GO" id="GO:0016020">
    <property type="term" value="C:membrane"/>
    <property type="evidence" value="ECO:0007669"/>
    <property type="project" value="UniProtKB-SubCell"/>
</dbReference>
<comment type="similarity">
    <text evidence="5">Belongs to the SAT4 family.</text>
</comment>
<name>A0A8H5GVM1_9AGAR</name>